<protein>
    <recommendedName>
        <fullName evidence="2">DUF397 domain-containing protein</fullName>
    </recommendedName>
</protein>
<organism evidence="3 4">
    <name type="scientific">Streptomonospora nanhaiensis</name>
    <dbReference type="NCBI Taxonomy" id="1323731"/>
    <lineage>
        <taxon>Bacteria</taxon>
        <taxon>Bacillati</taxon>
        <taxon>Actinomycetota</taxon>
        <taxon>Actinomycetes</taxon>
        <taxon>Streptosporangiales</taxon>
        <taxon>Nocardiopsidaceae</taxon>
        <taxon>Streptomonospora</taxon>
    </lineage>
</organism>
<evidence type="ECO:0000313" key="4">
    <source>
        <dbReference type="Proteomes" id="UP000575985"/>
    </source>
</evidence>
<accession>A0A853BXP7</accession>
<name>A0A853BXP7_9ACTN</name>
<evidence type="ECO:0000256" key="1">
    <source>
        <dbReference type="SAM" id="MobiDB-lite"/>
    </source>
</evidence>
<proteinExistence type="predicted"/>
<dbReference type="Proteomes" id="UP000575985">
    <property type="component" value="Unassembled WGS sequence"/>
</dbReference>
<keyword evidence="4" id="KW-1185">Reference proteome</keyword>
<comment type="caution">
    <text evidence="3">The sequence shown here is derived from an EMBL/GenBank/DDBJ whole genome shotgun (WGS) entry which is preliminary data.</text>
</comment>
<feature type="region of interest" description="Disordered" evidence="1">
    <location>
        <begin position="1"/>
        <end position="20"/>
    </location>
</feature>
<gene>
    <name evidence="3" type="ORF">HNR12_005538</name>
</gene>
<reference evidence="3 4" key="1">
    <citation type="submission" date="2020-07" db="EMBL/GenBank/DDBJ databases">
        <title>Sequencing the genomes of 1000 actinobacteria strains.</title>
        <authorList>
            <person name="Klenk H.-P."/>
        </authorList>
    </citation>
    <scope>NUCLEOTIDE SEQUENCE [LARGE SCALE GENOMIC DNA]</scope>
    <source>
        <strain evidence="3 4">DSM 45927</strain>
    </source>
</reference>
<evidence type="ECO:0000313" key="3">
    <source>
        <dbReference type="EMBL" id="NYI99261.1"/>
    </source>
</evidence>
<dbReference type="AlphaFoldDB" id="A0A853BXP7"/>
<feature type="domain" description="DUF397" evidence="2">
    <location>
        <begin position="6"/>
        <end position="58"/>
    </location>
</feature>
<dbReference type="Pfam" id="PF04149">
    <property type="entry name" value="DUF397"/>
    <property type="match status" value="1"/>
</dbReference>
<evidence type="ECO:0000259" key="2">
    <source>
        <dbReference type="Pfam" id="PF04149"/>
    </source>
</evidence>
<dbReference type="RefSeq" id="WP_179770264.1">
    <property type="nucleotide sequence ID" value="NZ_JACCFO010000001.1"/>
</dbReference>
<dbReference type="InterPro" id="IPR007278">
    <property type="entry name" value="DUF397"/>
</dbReference>
<dbReference type="EMBL" id="JACCFO010000001">
    <property type="protein sequence ID" value="NYI99261.1"/>
    <property type="molecule type" value="Genomic_DNA"/>
</dbReference>
<sequence>MTEHREWHKSSYSNGNGASCVEVRETPRAVSVRDTQNRNLGHLAFSPDEWSAFLLAVKTTDL</sequence>